<evidence type="ECO:0000256" key="3">
    <source>
        <dbReference type="ARBA" id="ARBA00023125"/>
    </source>
</evidence>
<dbReference type="Proteomes" id="UP000594263">
    <property type="component" value="Unplaced"/>
</dbReference>
<dbReference type="GO" id="GO:0005634">
    <property type="term" value="C:nucleus"/>
    <property type="evidence" value="ECO:0007669"/>
    <property type="project" value="UniProtKB-SubCell"/>
</dbReference>
<evidence type="ECO:0000256" key="5">
    <source>
        <dbReference type="ARBA" id="ARBA00023242"/>
    </source>
</evidence>
<keyword evidence="3" id="KW-0238">DNA-binding</keyword>
<dbReference type="AlphaFoldDB" id="A0A7N0UBM4"/>
<reference evidence="7" key="1">
    <citation type="submission" date="2021-01" db="UniProtKB">
        <authorList>
            <consortium name="EnsemblPlants"/>
        </authorList>
    </citation>
    <scope>IDENTIFICATION</scope>
</reference>
<dbReference type="EnsemblPlants" id="Kaladp0059s0023.1.v1.1">
    <property type="protein sequence ID" value="Kaladp0059s0023.1.v1.1"/>
    <property type="gene ID" value="Kaladp0059s0023.v1.1"/>
</dbReference>
<dbReference type="PANTHER" id="PTHR11945:SF782">
    <property type="entry name" value="OS11G0229900 PROTEIN"/>
    <property type="match status" value="1"/>
</dbReference>
<dbReference type="CDD" id="cd00120">
    <property type="entry name" value="MADS"/>
    <property type="match status" value="1"/>
</dbReference>
<organism evidence="7 8">
    <name type="scientific">Kalanchoe fedtschenkoi</name>
    <name type="common">Lavender scallops</name>
    <name type="synonym">South American air plant</name>
    <dbReference type="NCBI Taxonomy" id="63787"/>
    <lineage>
        <taxon>Eukaryota</taxon>
        <taxon>Viridiplantae</taxon>
        <taxon>Streptophyta</taxon>
        <taxon>Embryophyta</taxon>
        <taxon>Tracheophyta</taxon>
        <taxon>Spermatophyta</taxon>
        <taxon>Magnoliopsida</taxon>
        <taxon>eudicotyledons</taxon>
        <taxon>Gunneridae</taxon>
        <taxon>Pentapetalae</taxon>
        <taxon>Saxifragales</taxon>
        <taxon>Crassulaceae</taxon>
        <taxon>Kalanchoe</taxon>
    </lineage>
</organism>
<proteinExistence type="predicted"/>
<comment type="subcellular location">
    <subcellularLocation>
        <location evidence="1">Nucleus</location>
    </subcellularLocation>
</comment>
<dbReference type="SUPFAM" id="SSF55455">
    <property type="entry name" value="SRF-like"/>
    <property type="match status" value="1"/>
</dbReference>
<accession>A0A7N0UBM4</accession>
<evidence type="ECO:0000256" key="4">
    <source>
        <dbReference type="ARBA" id="ARBA00023163"/>
    </source>
</evidence>
<dbReference type="InterPro" id="IPR036879">
    <property type="entry name" value="TF_MADSbox_sf"/>
</dbReference>
<dbReference type="Gene3D" id="3.40.1810.10">
    <property type="entry name" value="Transcription factor, MADS-box"/>
    <property type="match status" value="1"/>
</dbReference>
<keyword evidence="4" id="KW-0804">Transcription</keyword>
<evidence type="ECO:0000313" key="7">
    <source>
        <dbReference type="EnsemblPlants" id="Kaladp0059s0023.1.v1.1"/>
    </source>
</evidence>
<protein>
    <recommendedName>
        <fullName evidence="6">MADS-box domain-containing protein</fullName>
    </recommendedName>
</protein>
<dbReference type="Pfam" id="PF00319">
    <property type="entry name" value="SRF-TF"/>
    <property type="match status" value="1"/>
</dbReference>
<dbReference type="PROSITE" id="PS50066">
    <property type="entry name" value="MADS_BOX_2"/>
    <property type="match status" value="1"/>
</dbReference>
<feature type="domain" description="MADS-box" evidence="6">
    <location>
        <begin position="3"/>
        <end position="59"/>
    </location>
</feature>
<name>A0A7N0UBM4_KALFE</name>
<dbReference type="GO" id="GO:0046983">
    <property type="term" value="F:protein dimerization activity"/>
    <property type="evidence" value="ECO:0007669"/>
    <property type="project" value="InterPro"/>
</dbReference>
<keyword evidence="2" id="KW-0805">Transcription regulation</keyword>
<dbReference type="PRINTS" id="PR00404">
    <property type="entry name" value="MADSDOMAIN"/>
</dbReference>
<dbReference type="GO" id="GO:0000981">
    <property type="term" value="F:DNA-binding transcription factor activity, RNA polymerase II-specific"/>
    <property type="evidence" value="ECO:0007669"/>
    <property type="project" value="TreeGrafter"/>
</dbReference>
<dbReference type="GO" id="GO:0000978">
    <property type="term" value="F:RNA polymerase II cis-regulatory region sequence-specific DNA binding"/>
    <property type="evidence" value="ECO:0007669"/>
    <property type="project" value="TreeGrafter"/>
</dbReference>
<keyword evidence="5" id="KW-0539">Nucleus</keyword>
<sequence length="337" mass="37449">MGTGRKKINIEKVENISRRRVTLSKRRQGLFKKMEKFGIVTGFDVTAVVFSVAGKPMMFGDIIVFQRFMTEVLGSGGDFEFDEETAGNTRLGFEKLGEEVKECLHCKTLVMIRNKLIELKDKLKGVLSDEETEARAKQSSLSLLKALRDTEKKKLDFLEKSLKEITTLCDVDALFVCATKSNKSSESSFYTYPDDKHTVRKLIIKCCDYFRKPIIVDKVLPHSIVCGKPMSDIAAKNPVSRIAVSAEKRPTPQSTVTAEKLMSPSISTAEKVLAATSSKSELVKKANSIIKLSNLKLAMLKEAKVANEEHGMHRAGSTEAEVLEGSSGKLLPYIKFL</sequence>
<dbReference type="Gramene" id="Kaladp0059s0023.1.v1.1">
    <property type="protein sequence ID" value="Kaladp0059s0023.1.v1.1"/>
    <property type="gene ID" value="Kaladp0059s0023.v1.1"/>
</dbReference>
<evidence type="ECO:0000259" key="6">
    <source>
        <dbReference type="PROSITE" id="PS50066"/>
    </source>
</evidence>
<dbReference type="InterPro" id="IPR002100">
    <property type="entry name" value="TF_MADSbox"/>
</dbReference>
<keyword evidence="8" id="KW-1185">Reference proteome</keyword>
<dbReference type="PANTHER" id="PTHR11945">
    <property type="entry name" value="MADS BOX PROTEIN"/>
    <property type="match status" value="1"/>
</dbReference>
<evidence type="ECO:0000256" key="1">
    <source>
        <dbReference type="ARBA" id="ARBA00004123"/>
    </source>
</evidence>
<dbReference type="SMART" id="SM00432">
    <property type="entry name" value="MADS"/>
    <property type="match status" value="1"/>
</dbReference>
<evidence type="ECO:0000256" key="2">
    <source>
        <dbReference type="ARBA" id="ARBA00023015"/>
    </source>
</evidence>
<evidence type="ECO:0000313" key="8">
    <source>
        <dbReference type="Proteomes" id="UP000594263"/>
    </source>
</evidence>